<accession>A0A0V0IIR5</accession>
<dbReference type="EMBL" id="GEDG01006274">
    <property type="protein sequence ID" value="JAP32199.1"/>
    <property type="molecule type" value="Transcribed_RNA"/>
</dbReference>
<dbReference type="AlphaFoldDB" id="A0A0V0IIR5"/>
<sequence>MIGMVRSYLSPTLPSPPTLNLLPQMGTFECGSHGNQLSLRSLQLHWIPQHIRTIKANIYMLCRLKG</sequence>
<proteinExistence type="predicted"/>
<reference evidence="1" key="1">
    <citation type="submission" date="2015-12" db="EMBL/GenBank/DDBJ databases">
        <title>Gene expression during late stages of embryo sac development: a critical building block for successful pollen-pistil interactions.</title>
        <authorList>
            <person name="Liu Y."/>
            <person name="Joly V."/>
            <person name="Sabar M."/>
            <person name="Matton D.P."/>
        </authorList>
    </citation>
    <scope>NUCLEOTIDE SEQUENCE</scope>
</reference>
<protein>
    <submittedName>
        <fullName evidence="1">Putative ovule protein</fullName>
    </submittedName>
</protein>
<name>A0A0V0IIR5_SOLCH</name>
<evidence type="ECO:0000313" key="1">
    <source>
        <dbReference type="EMBL" id="JAP32199.1"/>
    </source>
</evidence>
<organism evidence="1">
    <name type="scientific">Solanum chacoense</name>
    <name type="common">Chaco potato</name>
    <dbReference type="NCBI Taxonomy" id="4108"/>
    <lineage>
        <taxon>Eukaryota</taxon>
        <taxon>Viridiplantae</taxon>
        <taxon>Streptophyta</taxon>
        <taxon>Embryophyta</taxon>
        <taxon>Tracheophyta</taxon>
        <taxon>Spermatophyta</taxon>
        <taxon>Magnoliopsida</taxon>
        <taxon>eudicotyledons</taxon>
        <taxon>Gunneridae</taxon>
        <taxon>Pentapetalae</taxon>
        <taxon>asterids</taxon>
        <taxon>lamiids</taxon>
        <taxon>Solanales</taxon>
        <taxon>Solanaceae</taxon>
        <taxon>Solanoideae</taxon>
        <taxon>Solaneae</taxon>
        <taxon>Solanum</taxon>
    </lineage>
</organism>